<protein>
    <submittedName>
        <fullName evidence="1">Photorhabdus luminescens subsp. laumondii TTO1 complete genome segment 13/17</fullName>
    </submittedName>
</protein>
<dbReference type="KEGG" id="plu:plu3667"/>
<name>Q7N134_PHOLL</name>
<dbReference type="AlphaFoldDB" id="Q7N134"/>
<evidence type="ECO:0000313" key="2">
    <source>
        <dbReference type="Proteomes" id="UP000002514"/>
    </source>
</evidence>
<reference evidence="2" key="1">
    <citation type="journal article" date="2003" name="Nat. Biotechnol.">
        <title>The genome sequence of the entomopathogenic bacterium Photorhabdus luminescens.</title>
        <authorList>
            <person name="Duchaud E."/>
            <person name="Rusniok C."/>
            <person name="Frangeul L."/>
            <person name="Buchrieser C."/>
            <person name="Givaudan A."/>
            <person name="Taourit S."/>
            <person name="Bocs S."/>
            <person name="Boursaux-Eude C."/>
            <person name="Chandler M."/>
            <person name="Charles J.-F."/>
            <person name="Dassa E."/>
            <person name="Derose R."/>
            <person name="Derzelle S."/>
            <person name="Freyssinet G."/>
            <person name="Gaudriault S."/>
            <person name="Medigue C."/>
            <person name="Lanois A."/>
            <person name="Powell K."/>
            <person name="Siguier P."/>
            <person name="Vincent R."/>
            <person name="Wingate V."/>
            <person name="Zouine M."/>
            <person name="Glaser P."/>
            <person name="Boemare N."/>
            <person name="Danchin A."/>
            <person name="Kunst F."/>
        </authorList>
    </citation>
    <scope>NUCLEOTIDE SEQUENCE [LARGE SCALE GENOMIC DNA]</scope>
    <source>
        <strain evidence="2">DSM 15139 / CIP 105565 / TT01</strain>
    </source>
</reference>
<proteinExistence type="predicted"/>
<evidence type="ECO:0000313" key="1">
    <source>
        <dbReference type="EMBL" id="CAE16040.1"/>
    </source>
</evidence>
<dbReference type="STRING" id="243265.plu3667"/>
<organism evidence="1 2">
    <name type="scientific">Photorhabdus laumondii subsp. laumondii (strain DSM 15139 / CIP 105565 / TT01)</name>
    <name type="common">Photorhabdus luminescens subsp. laumondii</name>
    <dbReference type="NCBI Taxonomy" id="243265"/>
    <lineage>
        <taxon>Bacteria</taxon>
        <taxon>Pseudomonadati</taxon>
        <taxon>Pseudomonadota</taxon>
        <taxon>Gammaproteobacteria</taxon>
        <taxon>Enterobacterales</taxon>
        <taxon>Morganellaceae</taxon>
        <taxon>Photorhabdus</taxon>
    </lineage>
</organism>
<sequence length="145" mass="16405">MQGCLEYRYTRHLSSCLFVGCAHSPRSHSYLCSRGFAPLPSRCILKSIGYKQHFISCQGNQVVSLNSIIVLRNINGYNLIYSTIIQLDKNHLTVNGEQMMLVANINIKVETKTDRLKIIDYGLSPLKTKTEESLLGTIMTSQFIF</sequence>
<dbReference type="EMBL" id="BX571871">
    <property type="protein sequence ID" value="CAE16040.1"/>
    <property type="molecule type" value="Genomic_DNA"/>
</dbReference>
<gene>
    <name evidence="1" type="ordered locus">plu3667</name>
</gene>
<dbReference type="HOGENOM" id="CLU_1785081_0_0_6"/>
<accession>Q7N134</accession>
<keyword evidence="2" id="KW-1185">Reference proteome</keyword>
<dbReference type="Proteomes" id="UP000002514">
    <property type="component" value="Chromosome"/>
</dbReference>